<gene>
    <name evidence="7" type="ORF">C7999DRAFT_44211</name>
</gene>
<keyword evidence="8" id="KW-1185">Reference proteome</keyword>
<reference evidence="7" key="2">
    <citation type="submission" date="2023-05" db="EMBL/GenBank/DDBJ databases">
        <authorList>
            <consortium name="Lawrence Berkeley National Laboratory"/>
            <person name="Steindorff A."/>
            <person name="Hensen N."/>
            <person name="Bonometti L."/>
            <person name="Westerberg I."/>
            <person name="Brannstrom I.O."/>
            <person name="Guillou S."/>
            <person name="Cros-Aarteil S."/>
            <person name="Calhoun S."/>
            <person name="Haridas S."/>
            <person name="Kuo A."/>
            <person name="Mondo S."/>
            <person name="Pangilinan J."/>
            <person name="Riley R."/>
            <person name="Labutti K."/>
            <person name="Andreopoulos B."/>
            <person name="Lipzen A."/>
            <person name="Chen C."/>
            <person name="Yanf M."/>
            <person name="Daum C."/>
            <person name="Ng V."/>
            <person name="Clum A."/>
            <person name="Ohm R."/>
            <person name="Martin F."/>
            <person name="Silar P."/>
            <person name="Natvig D."/>
            <person name="Lalanne C."/>
            <person name="Gautier V."/>
            <person name="Ament-Velasquez S.L."/>
            <person name="Kruys A."/>
            <person name="Hutchinson M.I."/>
            <person name="Powell A.J."/>
            <person name="Barry K."/>
            <person name="Miller A.N."/>
            <person name="Grigoriev I.V."/>
            <person name="Debuchy R."/>
            <person name="Gladieux P."/>
            <person name="Thoren M.H."/>
            <person name="Johannesson H."/>
        </authorList>
    </citation>
    <scope>NUCLEOTIDE SEQUENCE</scope>
    <source>
        <strain evidence="7">CBS 359.72</strain>
    </source>
</reference>
<dbReference type="CDD" id="cd11060">
    <property type="entry name" value="CYP57A1-like"/>
    <property type="match status" value="1"/>
</dbReference>
<reference evidence="7" key="1">
    <citation type="journal article" date="2023" name="Mol. Phylogenet. Evol.">
        <title>Genome-scale phylogeny and comparative genomics of the fungal order Sordariales.</title>
        <authorList>
            <person name="Hensen N."/>
            <person name="Bonometti L."/>
            <person name="Westerberg I."/>
            <person name="Brannstrom I.O."/>
            <person name="Guillou S."/>
            <person name="Cros-Aarteil S."/>
            <person name="Calhoun S."/>
            <person name="Haridas S."/>
            <person name="Kuo A."/>
            <person name="Mondo S."/>
            <person name="Pangilinan J."/>
            <person name="Riley R."/>
            <person name="LaButti K."/>
            <person name="Andreopoulos B."/>
            <person name="Lipzen A."/>
            <person name="Chen C."/>
            <person name="Yan M."/>
            <person name="Daum C."/>
            <person name="Ng V."/>
            <person name="Clum A."/>
            <person name="Steindorff A."/>
            <person name="Ohm R.A."/>
            <person name="Martin F."/>
            <person name="Silar P."/>
            <person name="Natvig D.O."/>
            <person name="Lalanne C."/>
            <person name="Gautier V."/>
            <person name="Ament-Velasquez S.L."/>
            <person name="Kruys A."/>
            <person name="Hutchinson M.I."/>
            <person name="Powell A.J."/>
            <person name="Barry K."/>
            <person name="Miller A.N."/>
            <person name="Grigoriev I.V."/>
            <person name="Debuchy R."/>
            <person name="Gladieux P."/>
            <person name="Hiltunen Thoren M."/>
            <person name="Johannesson H."/>
        </authorList>
    </citation>
    <scope>NUCLEOTIDE SEQUENCE</scope>
    <source>
        <strain evidence="7">CBS 359.72</strain>
    </source>
</reference>
<keyword evidence="4 5" id="KW-0408">Iron</keyword>
<dbReference type="GO" id="GO:0020037">
    <property type="term" value="F:heme binding"/>
    <property type="evidence" value="ECO:0007669"/>
    <property type="project" value="InterPro"/>
</dbReference>
<sequence>MLQELVSPASLGLALTAALLLMIWRAFFTRVSSIPGPLIARFSDLWYAYRIFRGEFEKDNIELHRKYGPVVRYGPKRFSIDEPEAANLIYGLGSRLTKSSWYQTWTSPSPQAWNLFSDQDAKRHSSNRRQYQNTYSMSSLVHYEPYVDECADLLCQRLSEMGARNSLAWSQPVNMGHWLQCYAFDVIGLITYSKRIGFLDHGEDVGDVMRNLGDHLAYASVVGVYPWLHPILFRLRNWLAGSRGTGRQYIINFTQERMATHQAEPKAEPVSEQAGTRAGVAQQQKPETMDFLSRFLQKHSENPSTFTPYHVLMGCVSNMVAGSDTTSISLSAILYHVLRNPNVLNRLRDEVDQNCPQNKTASPHISFAQSQAMPYLQAVIKEALRVHPATGLPLERVVPEGGLTIAEVFFPQGSIVGINSWVAHSNRTIFGDDADIFNPERWLCGDTERLSTMNRHWMPFGLGSRNCIGRHISMLEMCKLVPRLIRDFEFQLCDEREWQIRNHWFVKPGNLRMLVRPRVAQG</sequence>
<keyword evidence="6" id="KW-0503">Monooxygenase</keyword>
<dbReference type="GO" id="GO:0016705">
    <property type="term" value="F:oxidoreductase activity, acting on paired donors, with incorporation or reduction of molecular oxygen"/>
    <property type="evidence" value="ECO:0007669"/>
    <property type="project" value="InterPro"/>
</dbReference>
<dbReference type="GO" id="GO:0004497">
    <property type="term" value="F:monooxygenase activity"/>
    <property type="evidence" value="ECO:0007669"/>
    <property type="project" value="UniProtKB-KW"/>
</dbReference>
<keyword evidence="6" id="KW-0560">Oxidoreductase</keyword>
<evidence type="ECO:0000256" key="6">
    <source>
        <dbReference type="RuleBase" id="RU000461"/>
    </source>
</evidence>
<dbReference type="InterPro" id="IPR001128">
    <property type="entry name" value="Cyt_P450"/>
</dbReference>
<dbReference type="AlphaFoldDB" id="A0AAN7CNR6"/>
<proteinExistence type="inferred from homology"/>
<evidence type="ECO:0000313" key="7">
    <source>
        <dbReference type="EMBL" id="KAK4244088.1"/>
    </source>
</evidence>
<evidence type="ECO:0000313" key="8">
    <source>
        <dbReference type="Proteomes" id="UP001303647"/>
    </source>
</evidence>
<dbReference type="InterPro" id="IPR036396">
    <property type="entry name" value="Cyt_P450_sf"/>
</dbReference>
<comment type="cofactor">
    <cofactor evidence="1 5">
        <name>heme</name>
        <dbReference type="ChEBI" id="CHEBI:30413"/>
    </cofactor>
</comment>
<name>A0AAN7CNR6_9PEZI</name>
<evidence type="ECO:0000256" key="1">
    <source>
        <dbReference type="ARBA" id="ARBA00001971"/>
    </source>
</evidence>
<organism evidence="7 8">
    <name type="scientific">Corynascus novoguineensis</name>
    <dbReference type="NCBI Taxonomy" id="1126955"/>
    <lineage>
        <taxon>Eukaryota</taxon>
        <taxon>Fungi</taxon>
        <taxon>Dikarya</taxon>
        <taxon>Ascomycota</taxon>
        <taxon>Pezizomycotina</taxon>
        <taxon>Sordariomycetes</taxon>
        <taxon>Sordariomycetidae</taxon>
        <taxon>Sordariales</taxon>
        <taxon>Chaetomiaceae</taxon>
        <taxon>Corynascus</taxon>
    </lineage>
</organism>
<feature type="binding site" description="axial binding residue" evidence="5">
    <location>
        <position position="467"/>
    </location>
    <ligand>
        <name>heme</name>
        <dbReference type="ChEBI" id="CHEBI:30413"/>
    </ligand>
    <ligandPart>
        <name>Fe</name>
        <dbReference type="ChEBI" id="CHEBI:18248"/>
    </ligandPart>
</feature>
<evidence type="ECO:0000256" key="2">
    <source>
        <dbReference type="ARBA" id="ARBA00022617"/>
    </source>
</evidence>
<dbReference type="PROSITE" id="PS00086">
    <property type="entry name" value="CYTOCHROME_P450"/>
    <property type="match status" value="1"/>
</dbReference>
<accession>A0AAN7CNR6</accession>
<dbReference type="EMBL" id="MU857759">
    <property type="protein sequence ID" value="KAK4244088.1"/>
    <property type="molecule type" value="Genomic_DNA"/>
</dbReference>
<comment type="similarity">
    <text evidence="6">Belongs to the cytochrome P450 family.</text>
</comment>
<dbReference type="InterPro" id="IPR002401">
    <property type="entry name" value="Cyt_P450_E_grp-I"/>
</dbReference>
<dbReference type="FunFam" id="1.10.630.10:FF:000050">
    <property type="entry name" value="Cytochrome P450 monooxygenase"/>
    <property type="match status" value="1"/>
</dbReference>
<dbReference type="GO" id="GO:0005506">
    <property type="term" value="F:iron ion binding"/>
    <property type="evidence" value="ECO:0007669"/>
    <property type="project" value="InterPro"/>
</dbReference>
<dbReference type="InterPro" id="IPR017972">
    <property type="entry name" value="Cyt_P450_CS"/>
</dbReference>
<dbReference type="Proteomes" id="UP001303647">
    <property type="component" value="Unassembled WGS sequence"/>
</dbReference>
<keyword evidence="2 5" id="KW-0349">Heme</keyword>
<dbReference type="InterPro" id="IPR050121">
    <property type="entry name" value="Cytochrome_P450_monoxygenase"/>
</dbReference>
<dbReference type="PANTHER" id="PTHR24305:SF190">
    <property type="entry name" value="P450, PUTATIVE (EUROFUNG)-RELATED"/>
    <property type="match status" value="1"/>
</dbReference>
<keyword evidence="3 5" id="KW-0479">Metal-binding</keyword>
<dbReference type="Gene3D" id="1.10.630.10">
    <property type="entry name" value="Cytochrome P450"/>
    <property type="match status" value="1"/>
</dbReference>
<evidence type="ECO:0000256" key="4">
    <source>
        <dbReference type="ARBA" id="ARBA00023004"/>
    </source>
</evidence>
<dbReference type="PRINTS" id="PR00385">
    <property type="entry name" value="P450"/>
</dbReference>
<dbReference type="SUPFAM" id="SSF48264">
    <property type="entry name" value="Cytochrome P450"/>
    <property type="match status" value="1"/>
</dbReference>
<dbReference type="Pfam" id="PF00067">
    <property type="entry name" value="p450"/>
    <property type="match status" value="1"/>
</dbReference>
<evidence type="ECO:0000256" key="5">
    <source>
        <dbReference type="PIRSR" id="PIRSR602401-1"/>
    </source>
</evidence>
<comment type="caution">
    <text evidence="7">The sequence shown here is derived from an EMBL/GenBank/DDBJ whole genome shotgun (WGS) entry which is preliminary data.</text>
</comment>
<dbReference type="PRINTS" id="PR00463">
    <property type="entry name" value="EP450I"/>
</dbReference>
<dbReference type="PANTHER" id="PTHR24305">
    <property type="entry name" value="CYTOCHROME P450"/>
    <property type="match status" value="1"/>
</dbReference>
<evidence type="ECO:0000256" key="3">
    <source>
        <dbReference type="ARBA" id="ARBA00022723"/>
    </source>
</evidence>
<protein>
    <submittedName>
        <fullName evidence="7">Cytochrome P450</fullName>
    </submittedName>
</protein>